<dbReference type="Proteomes" id="UP001501095">
    <property type="component" value="Unassembled WGS sequence"/>
</dbReference>
<evidence type="ECO:0000313" key="3">
    <source>
        <dbReference type="Proteomes" id="UP001501095"/>
    </source>
</evidence>
<sequence length="129" mass="14147">MLHHVELWVPDLPRAAREWGWLLGRLGWSPYQDWEHGRSWRLGPTYLVVERSPALSAAGHDRMRPGLNHLAFHAGPPARVDALAAEAPGHGWTPLFADRYPYAGGPGHHAAYLVNTDGFEAELVASGGA</sequence>
<gene>
    <name evidence="2" type="ORF">GCM10010423_25940</name>
</gene>
<dbReference type="PROSITE" id="PS51819">
    <property type="entry name" value="VOC"/>
    <property type="match status" value="1"/>
</dbReference>
<feature type="domain" description="VOC" evidence="1">
    <location>
        <begin position="1"/>
        <end position="126"/>
    </location>
</feature>
<comment type="caution">
    <text evidence="2">The sequence shown here is derived from an EMBL/GenBank/DDBJ whole genome shotgun (WGS) entry which is preliminary data.</text>
</comment>
<keyword evidence="3" id="KW-1185">Reference proteome</keyword>
<evidence type="ECO:0000313" key="2">
    <source>
        <dbReference type="EMBL" id="GAA2529732.1"/>
    </source>
</evidence>
<reference evidence="3" key="1">
    <citation type="journal article" date="2019" name="Int. J. Syst. Evol. Microbiol.">
        <title>The Global Catalogue of Microorganisms (GCM) 10K type strain sequencing project: providing services to taxonomists for standard genome sequencing and annotation.</title>
        <authorList>
            <consortium name="The Broad Institute Genomics Platform"/>
            <consortium name="The Broad Institute Genome Sequencing Center for Infectious Disease"/>
            <person name="Wu L."/>
            <person name="Ma J."/>
        </authorList>
    </citation>
    <scope>NUCLEOTIDE SEQUENCE [LARGE SCALE GENOMIC DNA]</scope>
    <source>
        <strain evidence="3">JCM 6924</strain>
    </source>
</reference>
<dbReference type="SUPFAM" id="SSF54593">
    <property type="entry name" value="Glyoxalase/Bleomycin resistance protein/Dihydroxybiphenyl dioxygenase"/>
    <property type="match status" value="1"/>
</dbReference>
<evidence type="ECO:0000259" key="1">
    <source>
        <dbReference type="PROSITE" id="PS51819"/>
    </source>
</evidence>
<proteinExistence type="predicted"/>
<dbReference type="EMBL" id="BAAATM010000008">
    <property type="protein sequence ID" value="GAA2529732.1"/>
    <property type="molecule type" value="Genomic_DNA"/>
</dbReference>
<dbReference type="InterPro" id="IPR037523">
    <property type="entry name" value="VOC_core"/>
</dbReference>
<accession>A0ABP6B0H5</accession>
<dbReference type="RefSeq" id="WP_094057411.1">
    <property type="nucleotide sequence ID" value="NZ_BAAATM010000008.1"/>
</dbReference>
<dbReference type="Gene3D" id="3.10.180.10">
    <property type="entry name" value="2,3-Dihydroxybiphenyl 1,2-Dioxygenase, domain 1"/>
    <property type="match status" value="1"/>
</dbReference>
<protein>
    <recommendedName>
        <fullName evidence="1">VOC domain-containing protein</fullName>
    </recommendedName>
</protein>
<dbReference type="InterPro" id="IPR029068">
    <property type="entry name" value="Glyas_Bleomycin-R_OHBP_Dase"/>
</dbReference>
<name>A0ABP6B0H5_9ACTN</name>
<organism evidence="2 3">
    <name type="scientific">Streptomyces levis</name>
    <dbReference type="NCBI Taxonomy" id="285566"/>
    <lineage>
        <taxon>Bacteria</taxon>
        <taxon>Bacillati</taxon>
        <taxon>Actinomycetota</taxon>
        <taxon>Actinomycetes</taxon>
        <taxon>Kitasatosporales</taxon>
        <taxon>Streptomycetaceae</taxon>
        <taxon>Streptomyces</taxon>
    </lineage>
</organism>
<dbReference type="Pfam" id="PF13669">
    <property type="entry name" value="Glyoxalase_4"/>
    <property type="match status" value="1"/>
</dbReference>